<sequence length="108" mass="12368">MQAEHAHTTCTATRPHNHMPLESKHKTTVPDKSPGVQIYMLNSMQTSPNRLNNQLEYTSFVAACLERQNYLEQTNLHDAFNRFRNEDGFITADSLRSILGDKFSTKEV</sequence>
<accession>A0A7S0MS33</accession>
<proteinExistence type="predicted"/>
<evidence type="ECO:0000256" key="1">
    <source>
        <dbReference type="SAM" id="MobiDB-lite"/>
    </source>
</evidence>
<reference evidence="2" key="1">
    <citation type="submission" date="2021-01" db="EMBL/GenBank/DDBJ databases">
        <authorList>
            <person name="Corre E."/>
            <person name="Pelletier E."/>
            <person name="Niang G."/>
            <person name="Scheremetjew M."/>
            <person name="Finn R."/>
            <person name="Kale V."/>
            <person name="Holt S."/>
            <person name="Cochrane G."/>
            <person name="Meng A."/>
            <person name="Brown T."/>
            <person name="Cohen L."/>
        </authorList>
    </citation>
    <scope>NUCLEOTIDE SEQUENCE</scope>
    <source>
        <strain evidence="2">CCAP979/52</strain>
    </source>
</reference>
<protein>
    <recommendedName>
        <fullName evidence="3">EF-hand domain-containing protein</fullName>
    </recommendedName>
</protein>
<dbReference type="AlphaFoldDB" id="A0A7S0MS33"/>
<feature type="region of interest" description="Disordered" evidence="1">
    <location>
        <begin position="1"/>
        <end position="34"/>
    </location>
</feature>
<dbReference type="EMBL" id="HBEZ01047505">
    <property type="protein sequence ID" value="CAD8649566.1"/>
    <property type="molecule type" value="Transcribed_RNA"/>
</dbReference>
<evidence type="ECO:0008006" key="3">
    <source>
        <dbReference type="Google" id="ProtNLM"/>
    </source>
</evidence>
<dbReference type="SUPFAM" id="SSF47473">
    <property type="entry name" value="EF-hand"/>
    <property type="match status" value="1"/>
</dbReference>
<evidence type="ECO:0000313" key="2">
    <source>
        <dbReference type="EMBL" id="CAD8649566.1"/>
    </source>
</evidence>
<dbReference type="Gene3D" id="1.10.238.10">
    <property type="entry name" value="EF-hand"/>
    <property type="match status" value="2"/>
</dbReference>
<name>A0A7S0MS33_9CRYP</name>
<dbReference type="InterPro" id="IPR011992">
    <property type="entry name" value="EF-hand-dom_pair"/>
</dbReference>
<feature type="compositionally biased region" description="Basic and acidic residues" evidence="1">
    <location>
        <begin position="19"/>
        <end position="29"/>
    </location>
</feature>
<organism evidence="2">
    <name type="scientific">Cryptomonas curvata</name>
    <dbReference type="NCBI Taxonomy" id="233186"/>
    <lineage>
        <taxon>Eukaryota</taxon>
        <taxon>Cryptophyceae</taxon>
        <taxon>Cryptomonadales</taxon>
        <taxon>Cryptomonadaceae</taxon>
        <taxon>Cryptomonas</taxon>
    </lineage>
</organism>
<gene>
    <name evidence="2" type="ORF">CCUR1050_LOCUS26146</name>
</gene>